<protein>
    <submittedName>
        <fullName evidence="1">19934_t:CDS:1</fullName>
    </submittedName>
</protein>
<keyword evidence="2" id="KW-1185">Reference proteome</keyword>
<evidence type="ECO:0000313" key="2">
    <source>
        <dbReference type="Proteomes" id="UP000789920"/>
    </source>
</evidence>
<dbReference type="EMBL" id="CAJVQC010077092">
    <property type="protein sequence ID" value="CAG8815254.1"/>
    <property type="molecule type" value="Genomic_DNA"/>
</dbReference>
<proteinExistence type="predicted"/>
<dbReference type="Proteomes" id="UP000789920">
    <property type="component" value="Unassembled WGS sequence"/>
</dbReference>
<evidence type="ECO:0000313" key="1">
    <source>
        <dbReference type="EMBL" id="CAG8815254.1"/>
    </source>
</evidence>
<organism evidence="1 2">
    <name type="scientific">Racocetra persica</name>
    <dbReference type="NCBI Taxonomy" id="160502"/>
    <lineage>
        <taxon>Eukaryota</taxon>
        <taxon>Fungi</taxon>
        <taxon>Fungi incertae sedis</taxon>
        <taxon>Mucoromycota</taxon>
        <taxon>Glomeromycotina</taxon>
        <taxon>Glomeromycetes</taxon>
        <taxon>Diversisporales</taxon>
        <taxon>Gigasporaceae</taxon>
        <taxon>Racocetra</taxon>
    </lineage>
</organism>
<gene>
    <name evidence="1" type="ORF">RPERSI_LOCUS24173</name>
</gene>
<accession>A0ACA9RWP8</accession>
<reference evidence="1" key="1">
    <citation type="submission" date="2021-06" db="EMBL/GenBank/DDBJ databases">
        <authorList>
            <person name="Kallberg Y."/>
            <person name="Tangrot J."/>
            <person name="Rosling A."/>
        </authorList>
    </citation>
    <scope>NUCLEOTIDE SEQUENCE</scope>
    <source>
        <strain evidence="1">MA461A</strain>
    </source>
</reference>
<comment type="caution">
    <text evidence="1">The sequence shown here is derived from an EMBL/GenBank/DDBJ whole genome shotgun (WGS) entry which is preliminary data.</text>
</comment>
<name>A0ACA9RWP8_9GLOM</name>
<feature type="non-terminal residue" evidence="1">
    <location>
        <position position="54"/>
    </location>
</feature>
<feature type="non-terminal residue" evidence="1">
    <location>
        <position position="1"/>
    </location>
</feature>
<sequence>DLNKLDLENTRLMARIWELEQIQISEAKLIAKIKHLQNKNIDNAKKSQIVACCL</sequence>